<name>A0A7J0CWA7_STRMI</name>
<feature type="domain" description="HTH tetR-type" evidence="5">
    <location>
        <begin position="17"/>
        <end position="77"/>
    </location>
</feature>
<keyword evidence="3" id="KW-0804">Transcription</keyword>
<accession>A0A7J0CWA7</accession>
<sequence length="201" mass="20612">MTVPAPSPSSAAPAKTSAARTRLVAAAAELFYAEGIHTVGIDRLIAAAGVTKATFYRHFPAKDDLVVAYLRGRDATIRAGVEQAAAALPGPGDALKAMVEGLGDEVCGDGFRGCPFINAAAEYPDPDHPVRRLVTEHRTWFRAAAAELLRAAGHPDPVPAAASLLLVRDGAMIGGYLDGAAARETLISTAAALLGSGGGEE</sequence>
<dbReference type="Pfam" id="PF00440">
    <property type="entry name" value="TetR_N"/>
    <property type="match status" value="1"/>
</dbReference>
<dbReference type="InterPro" id="IPR009057">
    <property type="entry name" value="Homeodomain-like_sf"/>
</dbReference>
<evidence type="ECO:0000313" key="6">
    <source>
        <dbReference type="EMBL" id="GFN06688.1"/>
    </source>
</evidence>
<dbReference type="SUPFAM" id="SSF46689">
    <property type="entry name" value="Homeodomain-like"/>
    <property type="match status" value="1"/>
</dbReference>
<dbReference type="Proteomes" id="UP000498740">
    <property type="component" value="Unassembled WGS sequence"/>
</dbReference>
<evidence type="ECO:0000313" key="7">
    <source>
        <dbReference type="Proteomes" id="UP000498740"/>
    </source>
</evidence>
<dbReference type="SUPFAM" id="SSF48498">
    <property type="entry name" value="Tetracyclin repressor-like, C-terminal domain"/>
    <property type="match status" value="1"/>
</dbReference>
<dbReference type="EMBL" id="BLWD01000001">
    <property type="protein sequence ID" value="GFN06688.1"/>
    <property type="molecule type" value="Genomic_DNA"/>
</dbReference>
<evidence type="ECO:0000256" key="3">
    <source>
        <dbReference type="ARBA" id="ARBA00023163"/>
    </source>
</evidence>
<comment type="caution">
    <text evidence="6">The sequence shown here is derived from an EMBL/GenBank/DDBJ whole genome shotgun (WGS) entry which is preliminary data.</text>
</comment>
<dbReference type="Gene3D" id="1.10.357.10">
    <property type="entry name" value="Tetracycline Repressor, domain 2"/>
    <property type="match status" value="1"/>
</dbReference>
<dbReference type="AlphaFoldDB" id="A0A7J0CWA7"/>
<gene>
    <name evidence="6" type="ORF">Smic_52440</name>
</gene>
<feature type="DNA-binding region" description="H-T-H motif" evidence="4">
    <location>
        <begin position="40"/>
        <end position="59"/>
    </location>
</feature>
<dbReference type="InterPro" id="IPR001647">
    <property type="entry name" value="HTH_TetR"/>
</dbReference>
<keyword evidence="1" id="KW-0805">Transcription regulation</keyword>
<dbReference type="PRINTS" id="PR00455">
    <property type="entry name" value="HTHTETR"/>
</dbReference>
<dbReference type="PANTHER" id="PTHR47506">
    <property type="entry name" value="TRANSCRIPTIONAL REGULATORY PROTEIN"/>
    <property type="match status" value="1"/>
</dbReference>
<reference evidence="6 7" key="1">
    <citation type="submission" date="2020-05" db="EMBL/GenBank/DDBJ databases">
        <title>Whole genome shotgun sequence of Streptomyces microflavus NBRC 13062.</title>
        <authorList>
            <person name="Komaki H."/>
            <person name="Tamura T."/>
        </authorList>
    </citation>
    <scope>NUCLEOTIDE SEQUENCE [LARGE SCALE GENOMIC DNA]</scope>
    <source>
        <strain evidence="6 7">NBRC 13062</strain>
    </source>
</reference>
<organism evidence="6 7">
    <name type="scientific">Streptomyces microflavus</name>
    <name type="common">Streptomyces lipmanii</name>
    <dbReference type="NCBI Taxonomy" id="1919"/>
    <lineage>
        <taxon>Bacteria</taxon>
        <taxon>Bacillati</taxon>
        <taxon>Actinomycetota</taxon>
        <taxon>Actinomycetes</taxon>
        <taxon>Kitasatosporales</taxon>
        <taxon>Streptomycetaceae</taxon>
        <taxon>Streptomyces</taxon>
    </lineage>
</organism>
<evidence type="ECO:0000256" key="4">
    <source>
        <dbReference type="PROSITE-ProRule" id="PRU00335"/>
    </source>
</evidence>
<dbReference type="RefSeq" id="WP_032757636.1">
    <property type="nucleotide sequence ID" value="NZ_BMUG01000009.1"/>
</dbReference>
<dbReference type="GO" id="GO:0003677">
    <property type="term" value="F:DNA binding"/>
    <property type="evidence" value="ECO:0007669"/>
    <property type="project" value="UniProtKB-UniRule"/>
</dbReference>
<evidence type="ECO:0000256" key="1">
    <source>
        <dbReference type="ARBA" id="ARBA00023015"/>
    </source>
</evidence>
<evidence type="ECO:0000256" key="2">
    <source>
        <dbReference type="ARBA" id="ARBA00023125"/>
    </source>
</evidence>
<dbReference type="InterPro" id="IPR036271">
    <property type="entry name" value="Tet_transcr_reg_TetR-rel_C_sf"/>
</dbReference>
<keyword evidence="2 4" id="KW-0238">DNA-binding</keyword>
<dbReference type="PANTHER" id="PTHR47506:SF3">
    <property type="entry name" value="HTH-TYPE TRANSCRIPTIONAL REGULATOR LMRA"/>
    <property type="match status" value="1"/>
</dbReference>
<evidence type="ECO:0000259" key="5">
    <source>
        <dbReference type="PROSITE" id="PS50977"/>
    </source>
</evidence>
<protein>
    <submittedName>
        <fullName evidence="6">TetR family transcriptional regulator</fullName>
    </submittedName>
</protein>
<proteinExistence type="predicted"/>
<dbReference type="PROSITE" id="PS50977">
    <property type="entry name" value="HTH_TETR_2"/>
    <property type="match status" value="1"/>
</dbReference>